<reference evidence="2" key="1">
    <citation type="submission" date="2021-08" db="EMBL/GenBank/DDBJ databases">
        <title>Genome of a novel bacterium of the phylum Verrucomicrobia, Oleiharenicola sp. KSB-15.</title>
        <authorList>
            <person name="Chung J.-H."/>
            <person name="Ahn J.-H."/>
            <person name="Yoon Y."/>
            <person name="Kim D.-Y."/>
            <person name="An S.-H."/>
            <person name="Park I."/>
            <person name="Yeon J."/>
        </authorList>
    </citation>
    <scope>NUCLEOTIDE SEQUENCE</scope>
    <source>
        <strain evidence="2">KSB-15</strain>
    </source>
</reference>
<keyword evidence="1" id="KW-0812">Transmembrane</keyword>
<dbReference type="KEGG" id="ole:K0B96_04405"/>
<evidence type="ECO:0000256" key="1">
    <source>
        <dbReference type="SAM" id="Phobius"/>
    </source>
</evidence>
<dbReference type="EMBL" id="CP080507">
    <property type="protein sequence ID" value="QYM79866.1"/>
    <property type="molecule type" value="Genomic_DNA"/>
</dbReference>
<protein>
    <submittedName>
        <fullName evidence="2">Uncharacterized protein</fullName>
    </submittedName>
</protein>
<accession>A0A8F9TXL8</accession>
<evidence type="ECO:0000313" key="2">
    <source>
        <dbReference type="EMBL" id="QYM79866.1"/>
    </source>
</evidence>
<dbReference type="AlphaFoldDB" id="A0A8F9TXL8"/>
<dbReference type="Proteomes" id="UP000825051">
    <property type="component" value="Chromosome"/>
</dbReference>
<name>A0A8F9TXL8_9BACT</name>
<sequence length="208" mass="21362">MCAHSSSDEGGSLTGVIVAGAVSVVVGVALCVAVMVLTPVPIVKARPADAAAGAVVYISGTADRSRGADWQGKERDFIAGTSVKVVEDELNLAAAAQTKPDAASAPLNFRIRDGVFQVGTPLTIPGLGQTVIFQARGGFARHGDRFALDAHEVYLGACPLHRLPGAAGLVMNRIGASARTSLPAEFQAAWSRLTSVSIEGDTLQLASQ</sequence>
<evidence type="ECO:0000313" key="3">
    <source>
        <dbReference type="Proteomes" id="UP000825051"/>
    </source>
</evidence>
<keyword evidence="1" id="KW-0472">Membrane</keyword>
<feature type="transmembrane region" description="Helical" evidence="1">
    <location>
        <begin position="12"/>
        <end position="37"/>
    </location>
</feature>
<dbReference type="RefSeq" id="WP_220164269.1">
    <property type="nucleotide sequence ID" value="NZ_CP080507.1"/>
</dbReference>
<keyword evidence="1" id="KW-1133">Transmembrane helix</keyword>
<proteinExistence type="predicted"/>
<keyword evidence="3" id="KW-1185">Reference proteome</keyword>
<gene>
    <name evidence="2" type="ORF">K0B96_04405</name>
</gene>
<organism evidence="2 3">
    <name type="scientific">Horticoccus luteus</name>
    <dbReference type="NCBI Taxonomy" id="2862869"/>
    <lineage>
        <taxon>Bacteria</taxon>
        <taxon>Pseudomonadati</taxon>
        <taxon>Verrucomicrobiota</taxon>
        <taxon>Opitutia</taxon>
        <taxon>Opitutales</taxon>
        <taxon>Opitutaceae</taxon>
        <taxon>Horticoccus</taxon>
    </lineage>
</organism>